<evidence type="ECO:0000313" key="1">
    <source>
        <dbReference type="EMBL" id="MBE0403572.1"/>
    </source>
</evidence>
<protein>
    <submittedName>
        <fullName evidence="1">Uncharacterized protein</fullName>
    </submittedName>
</protein>
<dbReference type="EMBL" id="RRZC01000006">
    <property type="protein sequence ID" value="MBE0403572.1"/>
    <property type="molecule type" value="Genomic_DNA"/>
</dbReference>
<keyword evidence="2" id="KW-1185">Reference proteome</keyword>
<name>A0ABR9FAP8_9GAMM</name>
<accession>A0ABR9FAP8</accession>
<dbReference type="Proteomes" id="UP000754821">
    <property type="component" value="Unassembled WGS sequence"/>
</dbReference>
<evidence type="ECO:0000313" key="2">
    <source>
        <dbReference type="Proteomes" id="UP000754821"/>
    </source>
</evidence>
<dbReference type="RefSeq" id="WP_192527375.1">
    <property type="nucleotide sequence ID" value="NZ_RRZC01000006.1"/>
</dbReference>
<gene>
    <name evidence="1" type="ORF">EI163_08365</name>
</gene>
<comment type="caution">
    <text evidence="1">The sequence shown here is derived from an EMBL/GenBank/DDBJ whole genome shotgun (WGS) entry which is preliminary data.</text>
</comment>
<reference evidence="1 2" key="1">
    <citation type="submission" date="2020-07" db="EMBL/GenBank/DDBJ databases">
        <title>Halophilic bacteria isolated from french cheeses.</title>
        <authorList>
            <person name="Kothe C.I."/>
            <person name="Farah-Kraiem B."/>
            <person name="Renault P."/>
            <person name="Dridi B."/>
        </authorList>
    </citation>
    <scope>NUCLEOTIDE SEQUENCE [LARGE SCALE GENOMIC DNA]</scope>
    <source>
        <strain evidence="1 2">FME16</strain>
    </source>
</reference>
<proteinExistence type="predicted"/>
<sequence>MLKPTIKQQGGTVRERYLAKLADDSFFGLWTYPNVYTDEGINKRKVGEELSDLLVVFENNVIIFSDKDIGFNNDIDVNVSWKRWFKKSVIKSSQQLYGAEKWIKEKPHRIYLDNRCTQKFPLDLSGDINIYLVAVTCNTVQAAKNT</sequence>
<organism evidence="1 2">
    <name type="scientific">Halomonas citrativorans</name>
    <dbReference type="NCBI Taxonomy" id="2742612"/>
    <lineage>
        <taxon>Bacteria</taxon>
        <taxon>Pseudomonadati</taxon>
        <taxon>Pseudomonadota</taxon>
        <taxon>Gammaproteobacteria</taxon>
        <taxon>Oceanospirillales</taxon>
        <taxon>Halomonadaceae</taxon>
        <taxon>Halomonas</taxon>
    </lineage>
</organism>